<protein>
    <recommendedName>
        <fullName evidence="7">NHL repeat containing protein</fullName>
    </recommendedName>
</protein>
<keyword evidence="3" id="KW-0325">Glycoprotein</keyword>
<evidence type="ECO:0000256" key="4">
    <source>
        <dbReference type="PROSITE-ProRule" id="PRU00504"/>
    </source>
</evidence>
<dbReference type="GO" id="GO:0005509">
    <property type="term" value="F:calcium ion binding"/>
    <property type="evidence" value="ECO:0007669"/>
    <property type="project" value="InterPro"/>
</dbReference>
<reference evidence="6" key="1">
    <citation type="submission" date="2012-11" db="EMBL/GenBank/DDBJ databases">
        <authorList>
            <person name="Lucero-Rivera Y.E."/>
            <person name="Tovar-Ramirez D."/>
        </authorList>
    </citation>
    <scope>NUCLEOTIDE SEQUENCE [LARGE SCALE GENOMIC DNA]</scope>
    <source>
        <strain evidence="6">Araruama</strain>
    </source>
</reference>
<dbReference type="InterPro" id="IPR001258">
    <property type="entry name" value="NHL_repeat"/>
</dbReference>
<evidence type="ECO:0000313" key="5">
    <source>
        <dbReference type="EMBL" id="ETR66019.1"/>
    </source>
</evidence>
<accession>A0A1V1NTW5</accession>
<evidence type="ECO:0008006" key="7">
    <source>
        <dbReference type="Google" id="ProtNLM"/>
    </source>
</evidence>
<name>A0A1V1NTW5_9BACT</name>
<dbReference type="InterPro" id="IPR011042">
    <property type="entry name" value="6-blade_b-propeller_TolB-like"/>
</dbReference>
<dbReference type="Proteomes" id="UP000189670">
    <property type="component" value="Unassembled WGS sequence"/>
</dbReference>
<gene>
    <name evidence="5" type="ORF">OMM_13364</name>
</gene>
<evidence type="ECO:0000256" key="2">
    <source>
        <dbReference type="ARBA" id="ARBA00022737"/>
    </source>
</evidence>
<dbReference type="Gene3D" id="2.120.10.30">
    <property type="entry name" value="TolB, C-terminal domain"/>
    <property type="match status" value="1"/>
</dbReference>
<dbReference type="SUPFAM" id="SSF49313">
    <property type="entry name" value="Cadherin-like"/>
    <property type="match status" value="1"/>
</dbReference>
<dbReference type="PROSITE" id="PS51125">
    <property type="entry name" value="NHL"/>
    <property type="match status" value="1"/>
</dbReference>
<dbReference type="EMBL" id="ATBP01002296">
    <property type="protein sequence ID" value="ETR66019.1"/>
    <property type="molecule type" value="Genomic_DNA"/>
</dbReference>
<keyword evidence="2" id="KW-0677">Repeat</keyword>
<dbReference type="InterPro" id="IPR013783">
    <property type="entry name" value="Ig-like_fold"/>
</dbReference>
<keyword evidence="1" id="KW-0732">Signal</keyword>
<dbReference type="InterPro" id="IPR015919">
    <property type="entry name" value="Cadherin-like_sf"/>
</dbReference>
<sequence length="203" mass="23151">MNSDPDDITITCQSCPEWLTIQERNQSFQLVGVPKINDTGNFNMRLIASDGINQSEQSVSIYVKPPDPFSYYNMFPTLKNKWYFNSITDIAIDNRDNVNILDQSNNRVLQYNSIGQLLSVWGQSGDNDCEFNAPEAIAVDMQNNIYVLDSGNYRIQKLNSNGEYVTQWKGESITLWHDDSPSVRLLTVDIQGYLYISNGKEIK</sequence>
<dbReference type="SUPFAM" id="SSF101898">
    <property type="entry name" value="NHL repeat"/>
    <property type="match status" value="1"/>
</dbReference>
<dbReference type="Pfam" id="PF01436">
    <property type="entry name" value="NHL"/>
    <property type="match status" value="1"/>
</dbReference>
<dbReference type="AlphaFoldDB" id="A0A1V1NTW5"/>
<comment type="caution">
    <text evidence="5">The sequence shown here is derived from an EMBL/GenBank/DDBJ whole genome shotgun (WGS) entry which is preliminary data.</text>
</comment>
<organism evidence="5 6">
    <name type="scientific">Candidatus Magnetoglobus multicellularis str. Araruama</name>
    <dbReference type="NCBI Taxonomy" id="890399"/>
    <lineage>
        <taxon>Bacteria</taxon>
        <taxon>Pseudomonadati</taxon>
        <taxon>Thermodesulfobacteriota</taxon>
        <taxon>Desulfobacteria</taxon>
        <taxon>Desulfobacterales</taxon>
        <taxon>Desulfobacteraceae</taxon>
        <taxon>Candidatus Magnetoglobus</taxon>
    </lineage>
</organism>
<evidence type="ECO:0000313" key="6">
    <source>
        <dbReference type="Proteomes" id="UP000189670"/>
    </source>
</evidence>
<dbReference type="PANTHER" id="PTHR10680">
    <property type="entry name" value="PEPTIDYL-GLYCINE ALPHA-AMIDATING MONOOXYGENASE"/>
    <property type="match status" value="1"/>
</dbReference>
<evidence type="ECO:0000256" key="1">
    <source>
        <dbReference type="ARBA" id="ARBA00022729"/>
    </source>
</evidence>
<dbReference type="Gene3D" id="2.60.40.10">
    <property type="entry name" value="Immunoglobulins"/>
    <property type="match status" value="1"/>
</dbReference>
<proteinExistence type="predicted"/>
<feature type="non-terminal residue" evidence="5">
    <location>
        <position position="203"/>
    </location>
</feature>
<feature type="repeat" description="NHL" evidence="4">
    <location>
        <begin position="118"/>
        <end position="161"/>
    </location>
</feature>
<dbReference type="GO" id="GO:0016020">
    <property type="term" value="C:membrane"/>
    <property type="evidence" value="ECO:0007669"/>
    <property type="project" value="InterPro"/>
</dbReference>
<evidence type="ECO:0000256" key="3">
    <source>
        <dbReference type="ARBA" id="ARBA00023180"/>
    </source>
</evidence>